<dbReference type="GO" id="GO:0005524">
    <property type="term" value="F:ATP binding"/>
    <property type="evidence" value="ECO:0007669"/>
    <property type="project" value="UniProtKB-UniRule"/>
</dbReference>
<dbReference type="AlphaFoldDB" id="A0AAW2YZA4"/>
<dbReference type="EC" id="6.3.2.2" evidence="3 10"/>
<dbReference type="Proteomes" id="UP001431209">
    <property type="component" value="Unassembled WGS sequence"/>
</dbReference>
<protein>
    <recommendedName>
        <fullName evidence="3 10">Glutamate--cysteine ligase</fullName>
        <ecNumber evidence="3 10">6.3.2.2</ecNumber>
    </recommendedName>
    <alternativeName>
        <fullName evidence="9 10">Gamma-ECS</fullName>
    </alternativeName>
    <alternativeName>
        <fullName evidence="8 10">Gamma-glutamylcysteine synthetase</fullName>
    </alternativeName>
</protein>
<dbReference type="GO" id="GO:0004357">
    <property type="term" value="F:glutamate-cysteine ligase activity"/>
    <property type="evidence" value="ECO:0007669"/>
    <property type="project" value="UniProtKB-UniRule"/>
</dbReference>
<evidence type="ECO:0000313" key="11">
    <source>
        <dbReference type="EMBL" id="KAL0482831.1"/>
    </source>
</evidence>
<dbReference type="SUPFAM" id="SSF55931">
    <property type="entry name" value="Glutamine synthetase/guanido kinase"/>
    <property type="match status" value="1"/>
</dbReference>
<dbReference type="Gene3D" id="3.30.590.50">
    <property type="match status" value="1"/>
</dbReference>
<keyword evidence="12" id="KW-1185">Reference proteome</keyword>
<name>A0AAW2YZA4_9EUKA</name>
<evidence type="ECO:0000256" key="1">
    <source>
        <dbReference type="ARBA" id="ARBA00005006"/>
    </source>
</evidence>
<dbReference type="EMBL" id="JAOPGA020000896">
    <property type="protein sequence ID" value="KAL0482831.1"/>
    <property type="molecule type" value="Genomic_DNA"/>
</dbReference>
<evidence type="ECO:0000256" key="7">
    <source>
        <dbReference type="ARBA" id="ARBA00022840"/>
    </source>
</evidence>
<proteinExistence type="inferred from homology"/>
<organism evidence="11 12">
    <name type="scientific">Acrasis kona</name>
    <dbReference type="NCBI Taxonomy" id="1008807"/>
    <lineage>
        <taxon>Eukaryota</taxon>
        <taxon>Discoba</taxon>
        <taxon>Heterolobosea</taxon>
        <taxon>Tetramitia</taxon>
        <taxon>Eutetramitia</taxon>
        <taxon>Acrasidae</taxon>
        <taxon>Acrasis</taxon>
    </lineage>
</organism>
<keyword evidence="5 10" id="KW-0317">Glutathione biosynthesis</keyword>
<comment type="pathway">
    <text evidence="1 10">Sulfur metabolism; glutathione biosynthesis; glutathione from L-cysteine and L-glutamate: step 1/2.</text>
</comment>
<gene>
    <name evidence="11" type="ORF">AKO1_014217</name>
</gene>
<keyword evidence="7 10" id="KW-0067">ATP-binding</keyword>
<dbReference type="Pfam" id="PF03074">
    <property type="entry name" value="GCS"/>
    <property type="match status" value="1"/>
</dbReference>
<dbReference type="InterPro" id="IPR004308">
    <property type="entry name" value="GCS"/>
</dbReference>
<comment type="caution">
    <text evidence="11">The sequence shown here is derived from an EMBL/GenBank/DDBJ whole genome shotgun (WGS) entry which is preliminary data.</text>
</comment>
<accession>A0AAW2YZA4</accession>
<dbReference type="Gene3D" id="1.10.8.960">
    <property type="match status" value="1"/>
</dbReference>
<evidence type="ECO:0000256" key="6">
    <source>
        <dbReference type="ARBA" id="ARBA00022741"/>
    </source>
</evidence>
<evidence type="ECO:0000256" key="2">
    <source>
        <dbReference type="ARBA" id="ARBA00008100"/>
    </source>
</evidence>
<evidence type="ECO:0000313" key="12">
    <source>
        <dbReference type="Proteomes" id="UP001431209"/>
    </source>
</evidence>
<dbReference type="PANTHER" id="PTHR11164:SF0">
    <property type="entry name" value="GLUTAMATE--CYSTEINE LIGASE CATALYTIC SUBUNIT"/>
    <property type="match status" value="1"/>
</dbReference>
<comment type="similarity">
    <text evidence="2 10">Belongs to the glutamate--cysteine ligase type 3 family.</text>
</comment>
<sequence length="662" mass="75483">MGLLRVGKPMGWHEALPIVPYVKEHGIQQFLNLYNKLKDRSGDVLKWGDEIEYMIIKRDDDAKTVKLSLRAKQILENLVLSELEYWREHSNNPDAVAPDASWKPEYGRFMIEGTPFFPFEGDISYYLKCEESMAKRREIAESLLEEDESLISMTMFPLIGAIKDLVHPPVDETTHNSSHSQYLPDEVINEHPRFPTLTANIRERRGGKVCILVPLFMDTNTDPEVGQRVPWDNIEQPLSTEDLDFKMSQRSPTQFFLYSDRINVFDNTAKVLSPDDTIPPASPCQQILPSTAPMIHMDAMGFGMGCCCLQTTFQARDIVEARNVYDQLAVICPIFLALSAATPIVRGLLAETDVRWNIVSASVDDRTPKEKAYIAKSRYDSISSYIGTGPQAVQYSDLELEIDQKVYDLLVDNQVDQVLARHVAHLFVRDPLVIFTDYDKVDDEMDTDHFENIQSTNWQTVRFKPPPANSTIGWRVEFRVLEVQMSDFENAAFAVFVILLSRVIIAFDLDFYMPLSRVDMNMALAHKRDAVNCEKFVFRTNIQDKSADAIYSQLTIGEIMNGKGDEFVGLIPLVVKYLDGLTDLDAQGRNQLNQYIELLSRRASGELMTAAAYLRKTVREHPEYKQDSVVTEEIAYDLVRLADRISSKQEIPVEMFGNLLKK</sequence>
<evidence type="ECO:0000256" key="3">
    <source>
        <dbReference type="ARBA" id="ARBA00012220"/>
    </source>
</evidence>
<dbReference type="GO" id="GO:0006750">
    <property type="term" value="P:glutathione biosynthetic process"/>
    <property type="evidence" value="ECO:0007669"/>
    <property type="project" value="UniProtKB-UniRule"/>
</dbReference>
<dbReference type="PANTHER" id="PTHR11164">
    <property type="entry name" value="GLUTAMATE CYSTEINE LIGASE"/>
    <property type="match status" value="1"/>
</dbReference>
<evidence type="ECO:0000256" key="4">
    <source>
        <dbReference type="ARBA" id="ARBA00022598"/>
    </source>
</evidence>
<reference evidence="11 12" key="1">
    <citation type="submission" date="2024-03" db="EMBL/GenBank/DDBJ databases">
        <title>The Acrasis kona genome and developmental transcriptomes reveal deep origins of eukaryotic multicellular pathways.</title>
        <authorList>
            <person name="Sheikh S."/>
            <person name="Fu C.-J."/>
            <person name="Brown M.W."/>
            <person name="Baldauf S.L."/>
        </authorList>
    </citation>
    <scope>NUCLEOTIDE SEQUENCE [LARGE SCALE GENOMIC DNA]</scope>
    <source>
        <strain evidence="11 12">ATCC MYA-3509</strain>
    </source>
</reference>
<evidence type="ECO:0000256" key="9">
    <source>
        <dbReference type="ARBA" id="ARBA00032122"/>
    </source>
</evidence>
<comment type="catalytic activity">
    <reaction evidence="10">
        <text>L-cysteine + L-glutamate + ATP = gamma-L-glutamyl-L-cysteine + ADP + phosphate + H(+)</text>
        <dbReference type="Rhea" id="RHEA:13285"/>
        <dbReference type="ChEBI" id="CHEBI:15378"/>
        <dbReference type="ChEBI" id="CHEBI:29985"/>
        <dbReference type="ChEBI" id="CHEBI:30616"/>
        <dbReference type="ChEBI" id="CHEBI:35235"/>
        <dbReference type="ChEBI" id="CHEBI:43474"/>
        <dbReference type="ChEBI" id="CHEBI:58173"/>
        <dbReference type="ChEBI" id="CHEBI:456216"/>
        <dbReference type="EC" id="6.3.2.2"/>
    </reaction>
</comment>
<evidence type="ECO:0000256" key="8">
    <source>
        <dbReference type="ARBA" id="ARBA00030585"/>
    </source>
</evidence>
<evidence type="ECO:0000256" key="5">
    <source>
        <dbReference type="ARBA" id="ARBA00022684"/>
    </source>
</evidence>
<keyword evidence="6 10" id="KW-0547">Nucleotide-binding</keyword>
<dbReference type="InterPro" id="IPR014746">
    <property type="entry name" value="Gln_synth/guanido_kin_cat_dom"/>
</dbReference>
<evidence type="ECO:0000256" key="10">
    <source>
        <dbReference type="RuleBase" id="RU367135"/>
    </source>
</evidence>
<keyword evidence="4 10" id="KW-0436">Ligase</keyword>